<organism evidence="1 2">
    <name type="scientific">Hafnia alvei ATCC 51873</name>
    <dbReference type="NCBI Taxonomy" id="1002364"/>
    <lineage>
        <taxon>Bacteria</taxon>
        <taxon>Pseudomonadati</taxon>
        <taxon>Pseudomonadota</taxon>
        <taxon>Gammaproteobacteria</taxon>
        <taxon>Enterobacterales</taxon>
        <taxon>Hafniaceae</taxon>
        <taxon>Hafnia</taxon>
    </lineage>
</organism>
<protein>
    <submittedName>
        <fullName evidence="1">Uncharacterized protein</fullName>
    </submittedName>
</protein>
<reference evidence="1 2" key="1">
    <citation type="submission" date="2011-08" db="EMBL/GenBank/DDBJ databases">
        <authorList>
            <person name="Weinstock G."/>
            <person name="Sodergren E."/>
            <person name="Clifton S."/>
            <person name="Fulton L."/>
            <person name="Fulton B."/>
            <person name="Courtney L."/>
            <person name="Fronick C."/>
            <person name="Harrison M."/>
            <person name="Strong C."/>
            <person name="Farmer C."/>
            <person name="Delahaunty K."/>
            <person name="Markovic C."/>
            <person name="Hall O."/>
            <person name="Minx P."/>
            <person name="Tomlinson C."/>
            <person name="Mitreva M."/>
            <person name="Hou S."/>
            <person name="Chen J."/>
            <person name="Wollam A."/>
            <person name="Pepin K.H."/>
            <person name="Johnson M."/>
            <person name="Bhonagiri V."/>
            <person name="Zhang X."/>
            <person name="Suruliraj S."/>
            <person name="Warren W."/>
            <person name="Chinwalla A."/>
            <person name="Mardis E.R."/>
            <person name="Wilson R.K."/>
        </authorList>
    </citation>
    <scope>NUCLEOTIDE SEQUENCE [LARGE SCALE GENOMIC DNA]</scope>
    <source>
        <strain evidence="1 2">ATCC 51873</strain>
    </source>
</reference>
<evidence type="ECO:0000313" key="2">
    <source>
        <dbReference type="Proteomes" id="UP000005959"/>
    </source>
</evidence>
<dbReference type="AlphaFoldDB" id="G9YE48"/>
<dbReference type="HOGENOM" id="CLU_1862364_0_0_6"/>
<comment type="caution">
    <text evidence="1">The sequence shown here is derived from an EMBL/GenBank/DDBJ whole genome shotgun (WGS) entry which is preliminary data.</text>
</comment>
<accession>G9YE48</accession>
<gene>
    <name evidence="1" type="ORF">HMPREF0454_04897</name>
</gene>
<evidence type="ECO:0000313" key="1">
    <source>
        <dbReference type="EMBL" id="EHM37435.1"/>
    </source>
</evidence>
<sequence>MAANSMMIFVFDSKQHRYALNAREVVFHQFLFDGFSPIPDEEDGDANEGRYGNVHITMVNGGPVIEFFYEPDEPEDESDGDIGQLNAFFDVLELESESTERYQLTDEDEEDAFIRIGSIAMVRVALDALEPVEEHEE</sequence>
<dbReference type="EMBL" id="AGCI01000118">
    <property type="protein sequence ID" value="EHM37435.1"/>
    <property type="molecule type" value="Genomic_DNA"/>
</dbReference>
<dbReference type="Proteomes" id="UP000005959">
    <property type="component" value="Unassembled WGS sequence"/>
</dbReference>
<name>G9YE48_HAFAL</name>
<dbReference type="PATRIC" id="fig|1002364.3.peg.4402"/>
<proteinExistence type="predicted"/>